<keyword evidence="3" id="KW-1185">Reference proteome</keyword>
<dbReference type="AlphaFoldDB" id="A0A5B7CXY7"/>
<organism evidence="2 3">
    <name type="scientific">Portunus trituberculatus</name>
    <name type="common">Swimming crab</name>
    <name type="synonym">Neptunus trituberculatus</name>
    <dbReference type="NCBI Taxonomy" id="210409"/>
    <lineage>
        <taxon>Eukaryota</taxon>
        <taxon>Metazoa</taxon>
        <taxon>Ecdysozoa</taxon>
        <taxon>Arthropoda</taxon>
        <taxon>Crustacea</taxon>
        <taxon>Multicrustacea</taxon>
        <taxon>Malacostraca</taxon>
        <taxon>Eumalacostraca</taxon>
        <taxon>Eucarida</taxon>
        <taxon>Decapoda</taxon>
        <taxon>Pleocyemata</taxon>
        <taxon>Brachyura</taxon>
        <taxon>Eubrachyura</taxon>
        <taxon>Portunoidea</taxon>
        <taxon>Portunidae</taxon>
        <taxon>Portuninae</taxon>
        <taxon>Portunus</taxon>
    </lineage>
</organism>
<protein>
    <submittedName>
        <fullName evidence="2">Uncharacterized protein</fullName>
    </submittedName>
</protein>
<dbReference type="Proteomes" id="UP000324222">
    <property type="component" value="Unassembled WGS sequence"/>
</dbReference>
<gene>
    <name evidence="2" type="ORF">E2C01_007350</name>
</gene>
<sequence length="229" mass="24692">MVPPAAAPGLSCPLSPPERRMPWGGGPSPPSESPAAGSEERDSSERERERSFLTRAFLAASTRVPHRFLLVGRPSRASASRASRASLFCGDRFTATSTTCSTALSHRGTHLLTGMLSRDAAGPATLCASHAHLAHSTLVNKSLSEPPLLLWNLPLFHINVKATVHQVNEDPDAPLALPFPAGPLYYSHQTPFRCSGIHPRLCSRIPLLPPAAVRFPHQGKDRQDSCYGR</sequence>
<name>A0A5B7CXY7_PORTR</name>
<evidence type="ECO:0000313" key="2">
    <source>
        <dbReference type="EMBL" id="MPC14582.1"/>
    </source>
</evidence>
<evidence type="ECO:0000313" key="3">
    <source>
        <dbReference type="Proteomes" id="UP000324222"/>
    </source>
</evidence>
<reference evidence="2 3" key="1">
    <citation type="submission" date="2019-05" db="EMBL/GenBank/DDBJ databases">
        <title>Another draft genome of Portunus trituberculatus and its Hox gene families provides insights of decapod evolution.</title>
        <authorList>
            <person name="Jeong J.-H."/>
            <person name="Song I."/>
            <person name="Kim S."/>
            <person name="Choi T."/>
            <person name="Kim D."/>
            <person name="Ryu S."/>
            <person name="Kim W."/>
        </authorList>
    </citation>
    <scope>NUCLEOTIDE SEQUENCE [LARGE SCALE GENOMIC DNA]</scope>
    <source>
        <tissue evidence="2">Muscle</tissue>
    </source>
</reference>
<accession>A0A5B7CXY7</accession>
<dbReference type="EMBL" id="VSRR010000364">
    <property type="protein sequence ID" value="MPC14582.1"/>
    <property type="molecule type" value="Genomic_DNA"/>
</dbReference>
<feature type="compositionally biased region" description="Basic and acidic residues" evidence="1">
    <location>
        <begin position="38"/>
        <end position="50"/>
    </location>
</feature>
<proteinExistence type="predicted"/>
<evidence type="ECO:0000256" key="1">
    <source>
        <dbReference type="SAM" id="MobiDB-lite"/>
    </source>
</evidence>
<comment type="caution">
    <text evidence="2">The sequence shown here is derived from an EMBL/GenBank/DDBJ whole genome shotgun (WGS) entry which is preliminary data.</text>
</comment>
<feature type="region of interest" description="Disordered" evidence="1">
    <location>
        <begin position="1"/>
        <end position="50"/>
    </location>
</feature>